<accession>A0A058Z6Q1</accession>
<dbReference type="GO" id="GO:0005938">
    <property type="term" value="C:cell cortex"/>
    <property type="evidence" value="ECO:0007669"/>
    <property type="project" value="TreeGrafter"/>
</dbReference>
<feature type="domain" description="Ras-GAP" evidence="2">
    <location>
        <begin position="136"/>
        <end position="344"/>
    </location>
</feature>
<dbReference type="Pfam" id="PF03836">
    <property type="entry name" value="RasGAP_C"/>
    <property type="match status" value="1"/>
</dbReference>
<evidence type="ECO:0000259" key="2">
    <source>
        <dbReference type="PROSITE" id="PS50018"/>
    </source>
</evidence>
<dbReference type="GO" id="GO:0046580">
    <property type="term" value="P:negative regulation of Ras protein signal transduction"/>
    <property type="evidence" value="ECO:0007669"/>
    <property type="project" value="TreeGrafter"/>
</dbReference>
<feature type="coiled-coil region" evidence="1">
    <location>
        <begin position="544"/>
        <end position="571"/>
    </location>
</feature>
<dbReference type="SMART" id="SM00323">
    <property type="entry name" value="RasGAP"/>
    <property type="match status" value="1"/>
</dbReference>
<gene>
    <name evidence="3" type="ORF">H696_03400</name>
</gene>
<dbReference type="Pfam" id="PF00616">
    <property type="entry name" value="RasGAP"/>
    <property type="match status" value="1"/>
</dbReference>
<dbReference type="SUPFAM" id="SSF48350">
    <property type="entry name" value="GTPase activation domain, GAP"/>
    <property type="match status" value="1"/>
</dbReference>
<protein>
    <recommendedName>
        <fullName evidence="2">Ras-GAP domain-containing protein</fullName>
    </recommendedName>
</protein>
<dbReference type="PANTHER" id="PTHR14149">
    <property type="entry name" value="RAS GTPASE-ACTIVATING PROTEIN WITH IQ MOTIF"/>
    <property type="match status" value="1"/>
</dbReference>
<dbReference type="Gene3D" id="1.10.506.10">
    <property type="entry name" value="GTPase Activation - p120gap, domain 1"/>
    <property type="match status" value="1"/>
</dbReference>
<dbReference type="RefSeq" id="XP_009495541.1">
    <property type="nucleotide sequence ID" value="XM_009497266.1"/>
</dbReference>
<dbReference type="STRING" id="691883.A0A058Z6Q1"/>
<evidence type="ECO:0000313" key="4">
    <source>
        <dbReference type="Proteomes" id="UP000030693"/>
    </source>
</evidence>
<sequence>MPRLPSLFHFSQASEPVGVEALYDDLVKIKQDLSSLNHRNFELRNKLNNYDKRIGFLVRGYRGGDELDFQRQLDDEPAMQGFSDPELHDNYAKLFYMFQTNPQLLGILTRAISTAEVDPFLQTMLFTIFGHQYETREESLLLLIIQVVLRNEFNDASEQQTNSILRANTNASRVLSTYTRRGPGQSYLQSLLSAPISELVRENADLEINPTKLFASNPNLPPTEGFSGDNAHLDPVLQPILQPRLNRLCFWIDTFINAILESLATVPFGLRWICKQIMLLTKERFPSESDELFLSLVGGFYMLRFVNPAIVTPSAYMHLSESVRSVNAKRSLTLIAKVIQSITNQVLQSKETYMSPLNEHLSKHRKAMVNFYRNLCVAEDIQPHHLYLSSPHTATLSITINEVYMMHGLIVKYRDAIPLAEDDPLHAVLKALGEPPAALARAKNFTTKLKLPIPTDIDTAVQPTHTAVNLYDEVRSLLVKIVRYADRPFSDELVSSGIYSILLFGSNVQVHKEIPEVTAIARVKLSQLLTEGPRTAEEIYRQLVADIQSDMDELNRIRKEMETEYSALEKMYRFHADFYAHIEAQIKSYEDVLTNVSQPIVQPAPHKFSHVDFEREKIIASSTVPEYRKGNTYFELCSAEKGSFMVTLMYKGRPTPLCSVEVHPEQLLRMHKSAELVSLTFAELFPDRLYALIQKTLSKR</sequence>
<dbReference type="Proteomes" id="UP000030693">
    <property type="component" value="Unassembled WGS sequence"/>
</dbReference>
<dbReference type="InterPro" id="IPR001936">
    <property type="entry name" value="RasGAP_dom"/>
</dbReference>
<dbReference type="AlphaFoldDB" id="A0A058Z6Q1"/>
<dbReference type="PROSITE" id="PS50018">
    <property type="entry name" value="RAS_GTPASE_ACTIV_2"/>
    <property type="match status" value="1"/>
</dbReference>
<keyword evidence="4" id="KW-1185">Reference proteome</keyword>
<proteinExistence type="predicted"/>
<dbReference type="eggNOG" id="KOG2128">
    <property type="taxonomic scope" value="Eukaryota"/>
</dbReference>
<dbReference type="InterPro" id="IPR000593">
    <property type="entry name" value="RasGAP_C"/>
</dbReference>
<organism evidence="3">
    <name type="scientific">Fonticula alba</name>
    <name type="common">Slime mold</name>
    <dbReference type="NCBI Taxonomy" id="691883"/>
    <lineage>
        <taxon>Eukaryota</taxon>
        <taxon>Rotosphaerida</taxon>
        <taxon>Fonticulaceae</taxon>
        <taxon>Fonticula</taxon>
    </lineage>
</organism>
<reference evidence="3" key="1">
    <citation type="submission" date="2013-04" db="EMBL/GenBank/DDBJ databases">
        <title>The Genome Sequence of Fonticula alba ATCC 38817.</title>
        <authorList>
            <consortium name="The Broad Institute Genomics Platform"/>
            <person name="Russ C."/>
            <person name="Cuomo C."/>
            <person name="Burger G."/>
            <person name="Gray M.W."/>
            <person name="Holland P.W.H."/>
            <person name="King N."/>
            <person name="Lang F.B.F."/>
            <person name="Roger A.J."/>
            <person name="Ruiz-Trillo I."/>
            <person name="Brown M."/>
            <person name="Walker B."/>
            <person name="Young S."/>
            <person name="Zeng Q."/>
            <person name="Gargeya S."/>
            <person name="Fitzgerald M."/>
            <person name="Haas B."/>
            <person name="Abouelleil A."/>
            <person name="Allen A.W."/>
            <person name="Alvarado L."/>
            <person name="Arachchi H.M."/>
            <person name="Berlin A.M."/>
            <person name="Chapman S.B."/>
            <person name="Gainer-Dewar J."/>
            <person name="Goldberg J."/>
            <person name="Griggs A."/>
            <person name="Gujja S."/>
            <person name="Hansen M."/>
            <person name="Howarth C."/>
            <person name="Imamovic A."/>
            <person name="Ireland A."/>
            <person name="Larimer J."/>
            <person name="McCowan C."/>
            <person name="Murphy C."/>
            <person name="Pearson M."/>
            <person name="Poon T.W."/>
            <person name="Priest M."/>
            <person name="Roberts A."/>
            <person name="Saif S."/>
            <person name="Shea T."/>
            <person name="Sisk P."/>
            <person name="Sykes S."/>
            <person name="Wortman J."/>
            <person name="Nusbaum C."/>
            <person name="Birren B."/>
        </authorList>
    </citation>
    <scope>NUCLEOTIDE SEQUENCE [LARGE SCALE GENOMIC DNA]</scope>
    <source>
        <strain evidence="3">ATCC 38817</strain>
    </source>
</reference>
<dbReference type="OMA" id="MDIANSF"/>
<dbReference type="OrthoDB" id="775356at2759"/>
<evidence type="ECO:0000313" key="3">
    <source>
        <dbReference type="EMBL" id="KCV69935.1"/>
    </source>
</evidence>
<dbReference type="GO" id="GO:0005096">
    <property type="term" value="F:GTPase activator activity"/>
    <property type="evidence" value="ECO:0007669"/>
    <property type="project" value="TreeGrafter"/>
</dbReference>
<dbReference type="GeneID" id="20528125"/>
<keyword evidence="1" id="KW-0175">Coiled coil</keyword>
<dbReference type="EMBL" id="KB932205">
    <property type="protein sequence ID" value="KCV69935.1"/>
    <property type="molecule type" value="Genomic_DNA"/>
</dbReference>
<evidence type="ECO:0000256" key="1">
    <source>
        <dbReference type="SAM" id="Coils"/>
    </source>
</evidence>
<name>A0A058Z6Q1_FONAL</name>
<dbReference type="PANTHER" id="PTHR14149:SF17">
    <property type="entry name" value="GTPASE-ACTIVATING PROTEIN"/>
    <property type="match status" value="1"/>
</dbReference>
<dbReference type="InterPro" id="IPR008936">
    <property type="entry name" value="Rho_GTPase_activation_prot"/>
</dbReference>